<organism evidence="2 3">
    <name type="scientific">Halopelagius fulvigenes</name>
    <dbReference type="NCBI Taxonomy" id="1198324"/>
    <lineage>
        <taxon>Archaea</taxon>
        <taxon>Methanobacteriati</taxon>
        <taxon>Methanobacteriota</taxon>
        <taxon>Stenosarchaea group</taxon>
        <taxon>Halobacteria</taxon>
        <taxon>Halobacteriales</taxon>
        <taxon>Haloferacaceae</taxon>
    </lineage>
</organism>
<sequence>MPSGPSDTRVLVVTTGGDAVSRESDLTSSLAARLPGQTVVRSSSTAAEYLRELGPTVDCVVSVGADPDLIRTVSETDPSIPLVVYGEEVLCTHVDAVVPPSASIDDLAARVQAEVSQSRETNHLEEVNAKLTALSRYAKRITGCETVRDVCDRTVEATNDALDFDFCIVALVEDDRIVPYRSTLPMEAERPIGIGEGIAGRTLRAGEPQVVADMQGDPDATFKERGFRSVVSVPVGEQGVIQVVTKEADAYDERDVEFLETLAGYTNEALARLEREAALRDERDRFHAFFEALPVPVAYVEAERRGEASVREINAAYERTFPEAADALGADAATAFPTAEERRLVSDRLRDADLVDRKIERPVREEGSDSFTVVLVPLERIGLSASGYLVYVPEAVPTDESGTEYSS</sequence>
<dbReference type="AlphaFoldDB" id="A0ABD5U0C1"/>
<dbReference type="Gene3D" id="3.30.450.40">
    <property type="match status" value="1"/>
</dbReference>
<evidence type="ECO:0000259" key="1">
    <source>
        <dbReference type="SMART" id="SM00065"/>
    </source>
</evidence>
<dbReference type="EMBL" id="JBHSXH010000015">
    <property type="protein sequence ID" value="MFC6826312.1"/>
    <property type="molecule type" value="Genomic_DNA"/>
</dbReference>
<dbReference type="Pfam" id="PF13185">
    <property type="entry name" value="GAF_2"/>
    <property type="match status" value="1"/>
</dbReference>
<evidence type="ECO:0000313" key="3">
    <source>
        <dbReference type="Proteomes" id="UP001596408"/>
    </source>
</evidence>
<comment type="caution">
    <text evidence="2">The sequence shown here is derived from an EMBL/GenBank/DDBJ whole genome shotgun (WGS) entry which is preliminary data.</text>
</comment>
<feature type="domain" description="GAF" evidence="1">
    <location>
        <begin position="146"/>
        <end position="280"/>
    </location>
</feature>
<name>A0ABD5U0C1_9EURY</name>
<dbReference type="SMART" id="SM00065">
    <property type="entry name" value="GAF"/>
    <property type="match status" value="1"/>
</dbReference>
<dbReference type="RefSeq" id="WP_379697725.1">
    <property type="nucleotide sequence ID" value="NZ_JBHSXH010000015.1"/>
</dbReference>
<keyword evidence="3" id="KW-1185">Reference proteome</keyword>
<dbReference type="Proteomes" id="UP001596408">
    <property type="component" value="Unassembled WGS sequence"/>
</dbReference>
<evidence type="ECO:0000313" key="2">
    <source>
        <dbReference type="EMBL" id="MFC6826312.1"/>
    </source>
</evidence>
<proteinExistence type="predicted"/>
<protein>
    <submittedName>
        <fullName evidence="2">GAF domain-containing protein</fullName>
    </submittedName>
</protein>
<accession>A0ABD5U0C1</accession>
<gene>
    <name evidence="2" type="ORF">ACFQEV_15120</name>
</gene>
<dbReference type="InterPro" id="IPR003018">
    <property type="entry name" value="GAF"/>
</dbReference>
<dbReference type="SUPFAM" id="SSF55781">
    <property type="entry name" value="GAF domain-like"/>
    <property type="match status" value="1"/>
</dbReference>
<dbReference type="Gene3D" id="3.30.450.20">
    <property type="entry name" value="PAS domain"/>
    <property type="match status" value="1"/>
</dbReference>
<reference evidence="2 3" key="1">
    <citation type="journal article" date="2019" name="Int. J. Syst. Evol. Microbiol.">
        <title>The Global Catalogue of Microorganisms (GCM) 10K type strain sequencing project: providing services to taxonomists for standard genome sequencing and annotation.</title>
        <authorList>
            <consortium name="The Broad Institute Genomics Platform"/>
            <consortium name="The Broad Institute Genome Sequencing Center for Infectious Disease"/>
            <person name="Wu L."/>
            <person name="Ma J."/>
        </authorList>
    </citation>
    <scope>NUCLEOTIDE SEQUENCE [LARGE SCALE GENOMIC DNA]</scope>
    <source>
        <strain evidence="2 3">YIM 94188</strain>
    </source>
</reference>
<dbReference type="InterPro" id="IPR029016">
    <property type="entry name" value="GAF-like_dom_sf"/>
</dbReference>